<reference evidence="3" key="1">
    <citation type="submission" date="2025-08" db="UniProtKB">
        <authorList>
            <consortium name="RefSeq"/>
        </authorList>
    </citation>
    <scope>IDENTIFICATION</scope>
    <source>
        <tissue evidence="3">Blood</tissue>
    </source>
</reference>
<dbReference type="CTD" id="100506540"/>
<keyword evidence="1" id="KW-0732">Signal</keyword>
<name>A0A6J3EVQ3_SAPAP</name>
<dbReference type="RefSeq" id="XP_032096838.1">
    <property type="nucleotide sequence ID" value="XM_032240947.1"/>
</dbReference>
<accession>A0A6J3EVQ3</accession>
<feature type="chain" id="PRO_5026666820" evidence="1">
    <location>
        <begin position="21"/>
        <end position="74"/>
    </location>
</feature>
<sequence>MIVLGWMLFVGLACYMGTFPELMPPTLKWKERWPVQESKTQLRRQALGENLLQVSGWSGLVGWIPPFPEYLVVP</sequence>
<keyword evidence="3" id="KW-0472">Membrane</keyword>
<keyword evidence="3" id="KW-0812">Transmembrane</keyword>
<gene>
    <name evidence="3" type="primary">SPTY2D1OS</name>
</gene>
<feature type="signal peptide" evidence="1">
    <location>
        <begin position="1"/>
        <end position="20"/>
    </location>
</feature>
<proteinExistence type="predicted"/>
<dbReference type="GeneID" id="116525212"/>
<evidence type="ECO:0000313" key="2">
    <source>
        <dbReference type="Proteomes" id="UP000504640"/>
    </source>
</evidence>
<evidence type="ECO:0000313" key="3">
    <source>
        <dbReference type="RefSeq" id="XP_032096838.1"/>
    </source>
</evidence>
<evidence type="ECO:0000256" key="1">
    <source>
        <dbReference type="SAM" id="SignalP"/>
    </source>
</evidence>
<protein>
    <submittedName>
        <fullName evidence="3">Transmembrane protein SPTY2D1OS</fullName>
    </submittedName>
</protein>
<dbReference type="Proteomes" id="UP000504640">
    <property type="component" value="Unplaced"/>
</dbReference>
<dbReference type="AlphaFoldDB" id="A0A6J3EVQ3"/>
<keyword evidence="2" id="KW-1185">Reference proteome</keyword>
<organism evidence="2 3">
    <name type="scientific">Sapajus apella</name>
    <name type="common">Brown-capped capuchin</name>
    <name type="synonym">Cebus apella</name>
    <dbReference type="NCBI Taxonomy" id="9515"/>
    <lineage>
        <taxon>Eukaryota</taxon>
        <taxon>Metazoa</taxon>
        <taxon>Chordata</taxon>
        <taxon>Craniata</taxon>
        <taxon>Vertebrata</taxon>
        <taxon>Euteleostomi</taxon>
        <taxon>Mammalia</taxon>
        <taxon>Eutheria</taxon>
        <taxon>Euarchontoglires</taxon>
        <taxon>Primates</taxon>
        <taxon>Haplorrhini</taxon>
        <taxon>Platyrrhini</taxon>
        <taxon>Cebidae</taxon>
        <taxon>Cebinae</taxon>
        <taxon>Sapajus</taxon>
    </lineage>
</organism>